<feature type="non-terminal residue" evidence="1">
    <location>
        <position position="1"/>
    </location>
</feature>
<evidence type="ECO:0000313" key="1">
    <source>
        <dbReference type="EMBL" id="CEK65063.1"/>
    </source>
</evidence>
<proteinExistence type="predicted"/>
<accession>A0A0B6Z970</accession>
<dbReference type="EMBL" id="HACG01018198">
    <property type="protein sequence ID" value="CEK65063.1"/>
    <property type="molecule type" value="Transcribed_RNA"/>
</dbReference>
<feature type="non-terminal residue" evidence="1">
    <location>
        <position position="74"/>
    </location>
</feature>
<sequence length="74" mass="8270">LRILPNSTNIAEYTYISVICNANLGNPGKGSMQWKIYRSGNPDIILPNDNRIVTKNVTLQADDASCTQRIEQTF</sequence>
<gene>
    <name evidence="1" type="primary">ORF53775</name>
</gene>
<name>A0A0B6Z970_9EUPU</name>
<dbReference type="AlphaFoldDB" id="A0A0B6Z970"/>
<protein>
    <submittedName>
        <fullName evidence="1">Uncharacterized protein</fullName>
    </submittedName>
</protein>
<organism evidence="1">
    <name type="scientific">Arion vulgaris</name>
    <dbReference type="NCBI Taxonomy" id="1028688"/>
    <lineage>
        <taxon>Eukaryota</taxon>
        <taxon>Metazoa</taxon>
        <taxon>Spiralia</taxon>
        <taxon>Lophotrochozoa</taxon>
        <taxon>Mollusca</taxon>
        <taxon>Gastropoda</taxon>
        <taxon>Heterobranchia</taxon>
        <taxon>Euthyneura</taxon>
        <taxon>Panpulmonata</taxon>
        <taxon>Eupulmonata</taxon>
        <taxon>Stylommatophora</taxon>
        <taxon>Helicina</taxon>
        <taxon>Arionoidea</taxon>
        <taxon>Arionidae</taxon>
        <taxon>Arion</taxon>
    </lineage>
</organism>
<reference evidence="1" key="1">
    <citation type="submission" date="2014-12" db="EMBL/GenBank/DDBJ databases">
        <title>Insight into the proteome of Arion vulgaris.</title>
        <authorList>
            <person name="Aradska J."/>
            <person name="Bulat T."/>
            <person name="Smidak R."/>
            <person name="Sarate P."/>
            <person name="Gangsoo J."/>
            <person name="Sialana F."/>
            <person name="Bilban M."/>
            <person name="Lubec G."/>
        </authorList>
    </citation>
    <scope>NUCLEOTIDE SEQUENCE</scope>
    <source>
        <tissue evidence="1">Skin</tissue>
    </source>
</reference>